<dbReference type="Gene3D" id="3.40.50.10320">
    <property type="entry name" value="LmbE-like"/>
    <property type="match status" value="1"/>
</dbReference>
<keyword evidence="4" id="KW-0808">Transferase</keyword>
<sequence length="466" mass="51079">MVAFDHRDPGTDPGRWDALVAGPALPAWDDWTDATRIVVLSPHPDDESLAVGGLIARAAALGIPVEVILVTVGEASHPASPTHSMATLARIRAEEFRAALTGLHSGAGHRFLGVPDGASGQHEQRIEDAITHAVATAGARPLLVAPWRGDGHHDHRIAGEAAARVATRTGARLVEYPIWMWHWGDPADETLPWRSAVRVELGEDARAAKARALGAYRSQIEPLSPSPGDEAIVDARHRRHFDRPDEVLFLASSPRVEETPASTDSGTGTESSRSRDSFEEFYERRPGGWDFTSWYESRKRDVLLSALPRERFRRTLELGCATGVLTARLAERSDATVGVDIAEAPLREARRNAPGATFERLTVPDEWPEGAFDLVVMSEVGYYLSEADLDRTVDRAIESLDTDGVFAACHWRHPDEDAVTDATRVHDRIAARWPGRRSVHHVEDDILVDVFVREEQPSIAAEAGLV</sequence>
<dbReference type="InterPro" id="IPR029063">
    <property type="entry name" value="SAM-dependent_MTases_sf"/>
</dbReference>
<feature type="region of interest" description="Disordered" evidence="2">
    <location>
        <begin position="252"/>
        <end position="279"/>
    </location>
</feature>
<dbReference type="InterPro" id="IPR024078">
    <property type="entry name" value="LmbE-like_dom_sf"/>
</dbReference>
<dbReference type="Proteomes" id="UP000274909">
    <property type="component" value="Unassembled WGS sequence"/>
</dbReference>
<evidence type="ECO:0000259" key="3">
    <source>
        <dbReference type="Pfam" id="PF13649"/>
    </source>
</evidence>
<dbReference type="PANTHER" id="PTHR12993">
    <property type="entry name" value="N-ACETYLGLUCOSAMINYL-PHOSPHATIDYLINOSITOL DE-N-ACETYLASE-RELATED"/>
    <property type="match status" value="1"/>
</dbReference>
<reference evidence="4 5" key="1">
    <citation type="submission" date="2018-12" db="EMBL/GenBank/DDBJ databases">
        <authorList>
            <person name="Li F."/>
        </authorList>
    </citation>
    <scope>NUCLEOTIDE SEQUENCE [LARGE SCALE GENOMIC DNA]</scope>
    <source>
        <strain evidence="4 5">EGI 6500705</strain>
    </source>
</reference>
<keyword evidence="4" id="KW-0489">Methyltransferase</keyword>
<dbReference type="SUPFAM" id="SSF53335">
    <property type="entry name" value="S-adenosyl-L-methionine-dependent methyltransferases"/>
    <property type="match status" value="1"/>
</dbReference>
<dbReference type="OrthoDB" id="116799at2"/>
<evidence type="ECO:0000313" key="5">
    <source>
        <dbReference type="Proteomes" id="UP000274909"/>
    </source>
</evidence>
<keyword evidence="5" id="KW-1185">Reference proteome</keyword>
<dbReference type="InterPro" id="IPR003737">
    <property type="entry name" value="GlcNAc_PI_deacetylase-related"/>
</dbReference>
<name>A0A3S0XD91_9MICO</name>
<feature type="compositionally biased region" description="Polar residues" evidence="2">
    <location>
        <begin position="260"/>
        <end position="269"/>
    </location>
</feature>
<evidence type="ECO:0000256" key="1">
    <source>
        <dbReference type="ARBA" id="ARBA00022833"/>
    </source>
</evidence>
<dbReference type="PANTHER" id="PTHR12993:SF29">
    <property type="entry name" value="BLR3841 PROTEIN"/>
    <property type="match status" value="1"/>
</dbReference>
<dbReference type="SUPFAM" id="SSF102588">
    <property type="entry name" value="LmbE-like"/>
    <property type="match status" value="1"/>
</dbReference>
<comment type="caution">
    <text evidence="4">The sequence shown here is derived from an EMBL/GenBank/DDBJ whole genome shotgun (WGS) entry which is preliminary data.</text>
</comment>
<dbReference type="GO" id="GO:0016811">
    <property type="term" value="F:hydrolase activity, acting on carbon-nitrogen (but not peptide) bonds, in linear amides"/>
    <property type="evidence" value="ECO:0007669"/>
    <property type="project" value="TreeGrafter"/>
</dbReference>
<dbReference type="Pfam" id="PF13649">
    <property type="entry name" value="Methyltransf_25"/>
    <property type="match status" value="1"/>
</dbReference>
<protein>
    <submittedName>
        <fullName evidence="4">Methyltransferase domain-containing protein</fullName>
    </submittedName>
</protein>
<dbReference type="CDD" id="cd02440">
    <property type="entry name" value="AdoMet_MTases"/>
    <property type="match status" value="1"/>
</dbReference>
<proteinExistence type="predicted"/>
<dbReference type="GO" id="GO:0016137">
    <property type="term" value="P:glycoside metabolic process"/>
    <property type="evidence" value="ECO:0007669"/>
    <property type="project" value="UniProtKB-ARBA"/>
</dbReference>
<keyword evidence="1" id="KW-0862">Zinc</keyword>
<gene>
    <name evidence="4" type="ORF">ELQ94_01110</name>
</gene>
<dbReference type="RefSeq" id="WP_127046330.1">
    <property type="nucleotide sequence ID" value="NZ_RZGZ01000001.1"/>
</dbReference>
<dbReference type="GO" id="GO:0008168">
    <property type="term" value="F:methyltransferase activity"/>
    <property type="evidence" value="ECO:0007669"/>
    <property type="project" value="UniProtKB-KW"/>
</dbReference>
<dbReference type="EMBL" id="RZGZ01000001">
    <property type="protein sequence ID" value="RUR03184.1"/>
    <property type="molecule type" value="Genomic_DNA"/>
</dbReference>
<dbReference type="GO" id="GO:0032259">
    <property type="term" value="P:methylation"/>
    <property type="evidence" value="ECO:0007669"/>
    <property type="project" value="UniProtKB-KW"/>
</dbReference>
<accession>A0A3S0XD91</accession>
<evidence type="ECO:0000256" key="2">
    <source>
        <dbReference type="SAM" id="MobiDB-lite"/>
    </source>
</evidence>
<dbReference type="Gene3D" id="3.40.50.150">
    <property type="entry name" value="Vaccinia Virus protein VP39"/>
    <property type="match status" value="1"/>
</dbReference>
<dbReference type="AlphaFoldDB" id="A0A3S0XD91"/>
<dbReference type="InterPro" id="IPR041698">
    <property type="entry name" value="Methyltransf_25"/>
</dbReference>
<feature type="domain" description="Methyltransferase" evidence="3">
    <location>
        <begin position="316"/>
        <end position="404"/>
    </location>
</feature>
<organism evidence="4 5">
    <name type="scientific">Labedella endophytica</name>
    <dbReference type="NCBI Taxonomy" id="1523160"/>
    <lineage>
        <taxon>Bacteria</taxon>
        <taxon>Bacillati</taxon>
        <taxon>Actinomycetota</taxon>
        <taxon>Actinomycetes</taxon>
        <taxon>Micrococcales</taxon>
        <taxon>Microbacteriaceae</taxon>
        <taxon>Labedella</taxon>
    </lineage>
</organism>
<evidence type="ECO:0000313" key="4">
    <source>
        <dbReference type="EMBL" id="RUR03184.1"/>
    </source>
</evidence>
<dbReference type="Pfam" id="PF02585">
    <property type="entry name" value="PIG-L"/>
    <property type="match status" value="1"/>
</dbReference>